<dbReference type="AlphaFoldDB" id="A0A2X3KKK3"/>
<feature type="domain" description="Aerotolerance regulator N-terminal" evidence="2">
    <location>
        <begin position="1"/>
        <end position="78"/>
    </location>
</feature>
<feature type="transmembrane region" description="Helical" evidence="1">
    <location>
        <begin position="6"/>
        <end position="24"/>
    </location>
</feature>
<reference evidence="4" key="1">
    <citation type="submission" date="2018-05" db="EMBL/GenBank/DDBJ databases">
        <authorList>
            <person name="Hao L."/>
        </authorList>
    </citation>
    <scope>NUCLEOTIDE SEQUENCE [LARGE SCALE GENOMIC DNA]</scope>
</reference>
<keyword evidence="1" id="KW-1133">Transmembrane helix</keyword>
<proteinExistence type="predicted"/>
<dbReference type="Pfam" id="PF07584">
    <property type="entry name" value="BatA"/>
    <property type="match status" value="1"/>
</dbReference>
<keyword evidence="4" id="KW-1185">Reference proteome</keyword>
<dbReference type="SUPFAM" id="SSF53300">
    <property type="entry name" value="vWA-like"/>
    <property type="match status" value="1"/>
</dbReference>
<dbReference type="RefSeq" id="WP_162297749.1">
    <property type="nucleotide sequence ID" value="NZ_LS483254.1"/>
</dbReference>
<evidence type="ECO:0000256" key="1">
    <source>
        <dbReference type="SAM" id="Phobius"/>
    </source>
</evidence>
<dbReference type="EMBL" id="LS483254">
    <property type="protein sequence ID" value="SQD92932.1"/>
    <property type="molecule type" value="Genomic_DNA"/>
</dbReference>
<feature type="transmembrane region" description="Helical" evidence="1">
    <location>
        <begin position="59"/>
        <end position="80"/>
    </location>
</feature>
<protein>
    <recommendedName>
        <fullName evidence="2">Aerotolerance regulator N-terminal domain-containing protein</fullName>
    </recommendedName>
</protein>
<dbReference type="OrthoDB" id="9780136at2"/>
<dbReference type="InterPro" id="IPR024163">
    <property type="entry name" value="Aerotolerance_reg_N"/>
</dbReference>
<evidence type="ECO:0000259" key="2">
    <source>
        <dbReference type="Pfam" id="PF07584"/>
    </source>
</evidence>
<organism evidence="3 4">
    <name type="scientific">Candidatus Bipolaricaulis anaerobius</name>
    <dbReference type="NCBI Taxonomy" id="2026885"/>
    <lineage>
        <taxon>Bacteria</taxon>
        <taxon>Candidatus Bipolaricaulota</taxon>
        <taxon>Candidatus Bipolaricaulia</taxon>
        <taxon>Candidatus Bipolaricaulales</taxon>
        <taxon>Candidatus Bipolaricaulaceae</taxon>
        <taxon>Candidatus Bipolaricaulis</taxon>
    </lineage>
</organism>
<sequence length="551" mass="59376">MSFLLPWGWAWLTSGLVVVALYLLRRREREEPVSALFLWERIPPDRASRMARLRARFDLLLLLQLLAVTLFAVGLAHPIVRVPRTAGATAIVLDGSASMAATGRADAALAEARRLIGDSSGPWSVVVWADPPRVLVPRTANREEVLALLGAYRPTLGARPPLGEALALLPSGFGRTVVITDDPLPDPGVEIVALPALDNLAIVAFAARSTPDGSGYEALVRVRNDTDRYQDVQVAVHTGAGTYLGSRLLSPGSEDRFVFQIGLVQTSLRAELLPEDGFPWDNVRYAALEGGATVRVRWVGEEDRYLWAALQAAVPVERVGSGGWDLTVAVRTELPVAPPGPLLLVGAGSPEASLGEPEPAGPIRGEASPLLRHVVPEEFRASAVHPLTLPPDATVDLWAGDAPALSHWERTDGRRVLLTLDLPRSNLPLTVDFPILLRNVVTWLLPYRPRPTLVVGEAIELPPGTEVSTPAGPVSGVWIPDRPGLYELRGARREVIAVNVPYEESLPGRVAVPTAVPISKTLADLTAWPWLGAAAFLVLTAEWGLARRRGV</sequence>
<evidence type="ECO:0000313" key="4">
    <source>
        <dbReference type="Proteomes" id="UP000249818"/>
    </source>
</evidence>
<evidence type="ECO:0000313" key="3">
    <source>
        <dbReference type="EMBL" id="SQD92932.1"/>
    </source>
</evidence>
<name>A0A2X3KKK3_9BACT</name>
<keyword evidence="1" id="KW-0472">Membrane</keyword>
<dbReference type="InterPro" id="IPR036465">
    <property type="entry name" value="vWFA_dom_sf"/>
</dbReference>
<gene>
    <name evidence="3" type="ORF">BARAN1_0908</name>
</gene>
<keyword evidence="1" id="KW-0812">Transmembrane</keyword>
<accession>A0A2X3KKK3</accession>
<dbReference type="Proteomes" id="UP000249818">
    <property type="component" value="Chromosome BARAN1"/>
</dbReference>
<dbReference type="PANTHER" id="PTHR37464">
    <property type="entry name" value="BLL2463 PROTEIN"/>
    <property type="match status" value="1"/>
</dbReference>
<dbReference type="PANTHER" id="PTHR37464:SF1">
    <property type="entry name" value="BLL2463 PROTEIN"/>
    <property type="match status" value="1"/>
</dbReference>
<dbReference type="KEGG" id="bana:BARAN1_0908"/>